<keyword evidence="6" id="KW-0342">GTP-binding</keyword>
<keyword evidence="3" id="KW-0479">Metal-binding</keyword>
<reference evidence="9 10" key="1">
    <citation type="submission" date="2019-12" db="EMBL/GenBank/DDBJ databases">
        <title>Genome sequencing and assembly of endphytes of Porphyra tenera.</title>
        <authorList>
            <person name="Park J.M."/>
            <person name="Shin R."/>
            <person name="Jo S.H."/>
        </authorList>
    </citation>
    <scope>NUCLEOTIDE SEQUENCE [LARGE SCALE GENOMIC DNA]</scope>
    <source>
        <strain evidence="9 10">GPM4</strain>
    </source>
</reference>
<dbReference type="EMBL" id="CP047656">
    <property type="protein sequence ID" value="QHJ10201.1"/>
    <property type="molecule type" value="Genomic_DNA"/>
</dbReference>
<keyword evidence="5" id="KW-0460">Magnesium</keyword>
<keyword evidence="4" id="KW-0547">Nucleotide-binding</keyword>
<dbReference type="KEGG" id="pmes:FX988_00413"/>
<keyword evidence="9" id="KW-0548">Nucleotidyltransferase</keyword>
<evidence type="ECO:0000256" key="1">
    <source>
        <dbReference type="ARBA" id="ARBA00022490"/>
    </source>
</evidence>
<evidence type="ECO:0000256" key="6">
    <source>
        <dbReference type="ARBA" id="ARBA00023134"/>
    </source>
</evidence>
<name>A0A857JGV6_9ALTE</name>
<dbReference type="Gene3D" id="3.90.550.10">
    <property type="entry name" value="Spore Coat Polysaccharide Biosynthesis Protein SpsA, Chain A"/>
    <property type="match status" value="1"/>
</dbReference>
<dbReference type="GO" id="GO:0005525">
    <property type="term" value="F:GTP binding"/>
    <property type="evidence" value="ECO:0007669"/>
    <property type="project" value="UniProtKB-KW"/>
</dbReference>
<keyword evidence="10" id="KW-1185">Reference proteome</keyword>
<evidence type="ECO:0000256" key="7">
    <source>
        <dbReference type="ARBA" id="ARBA00023150"/>
    </source>
</evidence>
<evidence type="ECO:0000256" key="3">
    <source>
        <dbReference type="ARBA" id="ARBA00022723"/>
    </source>
</evidence>
<dbReference type="PANTHER" id="PTHR19136">
    <property type="entry name" value="MOLYBDENUM COFACTOR GUANYLYLTRANSFERASE"/>
    <property type="match status" value="1"/>
</dbReference>
<dbReference type="Proteomes" id="UP000464524">
    <property type="component" value="Chromosome"/>
</dbReference>
<keyword evidence="2 9" id="KW-0808">Transferase</keyword>
<dbReference type="OrthoDB" id="9788394at2"/>
<organism evidence="9 10">
    <name type="scientific">Paraglaciecola mesophila</name>
    <dbReference type="NCBI Taxonomy" id="197222"/>
    <lineage>
        <taxon>Bacteria</taxon>
        <taxon>Pseudomonadati</taxon>
        <taxon>Pseudomonadota</taxon>
        <taxon>Gammaproteobacteria</taxon>
        <taxon>Alteromonadales</taxon>
        <taxon>Alteromonadaceae</taxon>
        <taxon>Paraglaciecola</taxon>
    </lineage>
</organism>
<keyword evidence="1" id="KW-0963">Cytoplasm</keyword>
<accession>A0A857JGV6</accession>
<evidence type="ECO:0000313" key="10">
    <source>
        <dbReference type="Proteomes" id="UP000464524"/>
    </source>
</evidence>
<dbReference type="GO" id="GO:1902758">
    <property type="term" value="P:bis(molybdopterin guanine dinucleotide)molybdenum biosynthetic process"/>
    <property type="evidence" value="ECO:0007669"/>
    <property type="project" value="TreeGrafter"/>
</dbReference>
<feature type="domain" description="MobA-like NTP transferase" evidence="8">
    <location>
        <begin position="33"/>
        <end position="190"/>
    </location>
</feature>
<dbReference type="AlphaFoldDB" id="A0A857JGV6"/>
<protein>
    <submittedName>
        <fullName evidence="9">Putative molybdenum cofactor guanylyltransferase</fullName>
        <ecNumber evidence="9">2.7.7.77</ecNumber>
    </submittedName>
</protein>
<dbReference type="InterPro" id="IPR029044">
    <property type="entry name" value="Nucleotide-diphossugar_trans"/>
</dbReference>
<evidence type="ECO:0000256" key="5">
    <source>
        <dbReference type="ARBA" id="ARBA00022842"/>
    </source>
</evidence>
<dbReference type="CDD" id="cd02503">
    <property type="entry name" value="MobA"/>
    <property type="match status" value="1"/>
</dbReference>
<dbReference type="EC" id="2.7.7.77" evidence="9"/>
<evidence type="ECO:0000256" key="4">
    <source>
        <dbReference type="ARBA" id="ARBA00022741"/>
    </source>
</evidence>
<keyword evidence="7" id="KW-0501">Molybdenum cofactor biosynthesis</keyword>
<dbReference type="InterPro" id="IPR013482">
    <property type="entry name" value="Molybde_CF_guanTrfase"/>
</dbReference>
<dbReference type="GO" id="GO:0061603">
    <property type="term" value="F:molybdenum cofactor guanylyltransferase activity"/>
    <property type="evidence" value="ECO:0007669"/>
    <property type="project" value="UniProtKB-EC"/>
</dbReference>
<dbReference type="InterPro" id="IPR025877">
    <property type="entry name" value="MobA-like_NTP_Trfase"/>
</dbReference>
<gene>
    <name evidence="9" type="ORF">FX988_00413</name>
</gene>
<evidence type="ECO:0000259" key="8">
    <source>
        <dbReference type="Pfam" id="PF12804"/>
    </source>
</evidence>
<dbReference type="RefSeq" id="WP_160178115.1">
    <property type="nucleotide sequence ID" value="NZ_CP047656.1"/>
</dbReference>
<dbReference type="GO" id="GO:0046872">
    <property type="term" value="F:metal ion binding"/>
    <property type="evidence" value="ECO:0007669"/>
    <property type="project" value="UniProtKB-KW"/>
</dbReference>
<proteinExistence type="predicted"/>
<dbReference type="Pfam" id="PF12804">
    <property type="entry name" value="NTP_transf_3"/>
    <property type="match status" value="1"/>
</dbReference>
<sequence>MNRTTAVAGEAADLTICTDKRTGDQMNKSNVLGLVLAGGLSTRMGQDKSRLCLRSTNQSLVEHAHNLLSNVCNGRVIVSGKGAEQIQDVYPECGPLAGIHAGFMYAINQHSQGVKPATAEQFSALLVTPVDMPSLTAQTLTLLIENAQKNSSLAYFEGFNLPLYVPLHRSIFQYLARVLQDRSALSIFRMLEMNHGHAISIPDTVNMDEFINVNSPKQWHKLNTNSVNI</sequence>
<evidence type="ECO:0000256" key="2">
    <source>
        <dbReference type="ARBA" id="ARBA00022679"/>
    </source>
</evidence>
<dbReference type="PANTHER" id="PTHR19136:SF81">
    <property type="entry name" value="MOLYBDENUM COFACTOR GUANYLYLTRANSFERASE"/>
    <property type="match status" value="1"/>
</dbReference>
<dbReference type="SUPFAM" id="SSF53448">
    <property type="entry name" value="Nucleotide-diphospho-sugar transferases"/>
    <property type="match status" value="1"/>
</dbReference>
<evidence type="ECO:0000313" key="9">
    <source>
        <dbReference type="EMBL" id="QHJ10201.1"/>
    </source>
</evidence>